<protein>
    <submittedName>
        <fullName evidence="1">Uncharacterized protein</fullName>
    </submittedName>
</protein>
<accession>A0ACC1D9W9</accession>
<organism evidence="1 2">
    <name type="scientific">Dendrolimus kikuchii</name>
    <dbReference type="NCBI Taxonomy" id="765133"/>
    <lineage>
        <taxon>Eukaryota</taxon>
        <taxon>Metazoa</taxon>
        <taxon>Ecdysozoa</taxon>
        <taxon>Arthropoda</taxon>
        <taxon>Hexapoda</taxon>
        <taxon>Insecta</taxon>
        <taxon>Pterygota</taxon>
        <taxon>Neoptera</taxon>
        <taxon>Endopterygota</taxon>
        <taxon>Lepidoptera</taxon>
        <taxon>Glossata</taxon>
        <taxon>Ditrysia</taxon>
        <taxon>Bombycoidea</taxon>
        <taxon>Lasiocampidae</taxon>
        <taxon>Dendrolimus</taxon>
    </lineage>
</organism>
<gene>
    <name evidence="1" type="ORF">K1T71_004059</name>
</gene>
<sequence>MNRSVYFADLTVYVKVLWLLSGPSRLWPLAPAASWHPAPGGRRAHISHRRARRRSNNEVRLQFFNEFIAVSARFMLPLTASLGARIDATPRPHEPACTATHHRADTARRISVIPSLSILKWPLEGRPRT</sequence>
<evidence type="ECO:0000313" key="1">
    <source>
        <dbReference type="EMBL" id="KAJ0180655.1"/>
    </source>
</evidence>
<proteinExistence type="predicted"/>
<dbReference type="EMBL" id="CM034392">
    <property type="protein sequence ID" value="KAJ0180655.1"/>
    <property type="molecule type" value="Genomic_DNA"/>
</dbReference>
<evidence type="ECO:0000313" key="2">
    <source>
        <dbReference type="Proteomes" id="UP000824533"/>
    </source>
</evidence>
<name>A0ACC1D9W9_9NEOP</name>
<keyword evidence="2" id="KW-1185">Reference proteome</keyword>
<reference evidence="1 2" key="1">
    <citation type="journal article" date="2021" name="Front. Genet.">
        <title>Chromosome-Level Genome Assembly Reveals Significant Gene Expansion in the Toll and IMD Signaling Pathways of Dendrolimus kikuchii.</title>
        <authorList>
            <person name="Zhou J."/>
            <person name="Wu P."/>
            <person name="Xiong Z."/>
            <person name="Liu N."/>
            <person name="Zhao N."/>
            <person name="Ji M."/>
            <person name="Qiu Y."/>
            <person name="Yang B."/>
        </authorList>
    </citation>
    <scope>NUCLEOTIDE SEQUENCE [LARGE SCALE GENOMIC DNA]</scope>
    <source>
        <strain evidence="1">Ann1</strain>
    </source>
</reference>
<dbReference type="Proteomes" id="UP000824533">
    <property type="component" value="Linkage Group LG06"/>
</dbReference>
<comment type="caution">
    <text evidence="1">The sequence shown here is derived from an EMBL/GenBank/DDBJ whole genome shotgun (WGS) entry which is preliminary data.</text>
</comment>